<proteinExistence type="predicted"/>
<evidence type="ECO:0000313" key="2">
    <source>
        <dbReference type="EMBL" id="KAK1885289.1"/>
    </source>
</evidence>
<feature type="region of interest" description="Disordered" evidence="1">
    <location>
        <begin position="58"/>
        <end position="94"/>
    </location>
</feature>
<comment type="caution">
    <text evidence="2">The sequence shown here is derived from an EMBL/GenBank/DDBJ whole genome shotgun (WGS) entry which is preliminary data.</text>
</comment>
<feature type="compositionally biased region" description="Polar residues" evidence="1">
    <location>
        <begin position="64"/>
        <end position="77"/>
    </location>
</feature>
<protein>
    <submittedName>
        <fullName evidence="2">Selenocysteine-specific elongation factor</fullName>
    </submittedName>
</protein>
<keyword evidence="2" id="KW-0251">Elongation factor</keyword>
<reference evidence="2" key="1">
    <citation type="submission" date="2023-04" db="EMBL/GenBank/DDBJ databases">
        <title>Chromosome-level genome of Chaenocephalus aceratus.</title>
        <authorList>
            <person name="Park H."/>
        </authorList>
    </citation>
    <scope>NUCLEOTIDE SEQUENCE</scope>
    <source>
        <strain evidence="2">DE</strain>
        <tissue evidence="2">Muscle</tissue>
    </source>
</reference>
<organism evidence="2 3">
    <name type="scientific">Dissostichus eleginoides</name>
    <name type="common">Patagonian toothfish</name>
    <name type="synonym">Dissostichus amissus</name>
    <dbReference type="NCBI Taxonomy" id="100907"/>
    <lineage>
        <taxon>Eukaryota</taxon>
        <taxon>Metazoa</taxon>
        <taxon>Chordata</taxon>
        <taxon>Craniata</taxon>
        <taxon>Vertebrata</taxon>
        <taxon>Euteleostomi</taxon>
        <taxon>Actinopterygii</taxon>
        <taxon>Neopterygii</taxon>
        <taxon>Teleostei</taxon>
        <taxon>Neoteleostei</taxon>
        <taxon>Acanthomorphata</taxon>
        <taxon>Eupercaria</taxon>
        <taxon>Perciformes</taxon>
        <taxon>Notothenioidei</taxon>
        <taxon>Nototheniidae</taxon>
        <taxon>Dissostichus</taxon>
    </lineage>
</organism>
<gene>
    <name evidence="2" type="ORF">KUDE01_031484</name>
</gene>
<sequence>MPKSKETSDNLVSLNQTSYRRLELFHPEEKGGYVFTSSESKAGINQLKGYAALAGTVKPEPNCRSLQGPSPTVTSTPRRGGEGDVEDSGETRGAEGAAAFASINGVNPNLLANWRGLHWPCVSSGDRRAGPGIQRLGWEPTAWRLKAQDCSRWPPPAQHSLHQPPLPVASLHLHQLRFSGSSC</sequence>
<dbReference type="Proteomes" id="UP001228049">
    <property type="component" value="Unassembled WGS sequence"/>
</dbReference>
<dbReference type="EMBL" id="JASDAP010000021">
    <property type="protein sequence ID" value="KAK1885289.1"/>
    <property type="molecule type" value="Genomic_DNA"/>
</dbReference>
<dbReference type="GO" id="GO:0003746">
    <property type="term" value="F:translation elongation factor activity"/>
    <property type="evidence" value="ECO:0007669"/>
    <property type="project" value="UniProtKB-KW"/>
</dbReference>
<name>A0AAD9F0Z7_DISEL</name>
<accession>A0AAD9F0Z7</accession>
<dbReference type="AlphaFoldDB" id="A0AAD9F0Z7"/>
<keyword evidence="3" id="KW-1185">Reference proteome</keyword>
<evidence type="ECO:0000313" key="3">
    <source>
        <dbReference type="Proteomes" id="UP001228049"/>
    </source>
</evidence>
<keyword evidence="2" id="KW-0648">Protein biosynthesis</keyword>
<evidence type="ECO:0000256" key="1">
    <source>
        <dbReference type="SAM" id="MobiDB-lite"/>
    </source>
</evidence>